<feature type="compositionally biased region" description="Basic and acidic residues" evidence="1">
    <location>
        <begin position="137"/>
        <end position="146"/>
    </location>
</feature>
<evidence type="ECO:0000313" key="4">
    <source>
        <dbReference type="Proteomes" id="UP000001070"/>
    </source>
</evidence>
<evidence type="ECO:0000313" key="3">
    <source>
        <dbReference type="EMBL" id="EDV99018.1"/>
    </source>
</evidence>
<feature type="domain" description="SUZ-C" evidence="2">
    <location>
        <begin position="377"/>
        <end position="402"/>
    </location>
</feature>
<gene>
    <name evidence="3" type="primary">Dgri\GH13635</name>
    <name evidence="3" type="ORF">Dgri_GH13635</name>
</gene>
<dbReference type="Proteomes" id="UP000001070">
    <property type="component" value="Unassembled WGS sequence"/>
</dbReference>
<evidence type="ECO:0000256" key="1">
    <source>
        <dbReference type="SAM" id="MobiDB-lite"/>
    </source>
</evidence>
<name>B4JQ38_DROGR</name>
<dbReference type="EMBL" id="CH916372">
    <property type="protein sequence ID" value="EDV99018.1"/>
    <property type="molecule type" value="Genomic_DNA"/>
</dbReference>
<sequence>MSNGDDVLDSWEEIDEAGLCMTLQTKLQTANDDNSSSNLNPTTAAESAAVNKMKLLQRPQNLQESNDSSSSTGTLVAVMPKQIMIAKKPQQSAPTLDADLNTAPVMMVLHKPNSDYDSVNYATPISNQTVKILRRPAQAEERRDSNGMRPKQQSRRCSSANRNTPRRAYAYWAAPKILRMISPFTKFRNQFNRDLQGDNCHMYVTPPSGSPVVVPNSVQAEPSPHPPPPAVNFNNNNSGSVATAPGMHRSNSAPKMSQTAPIYNNYNNYYQALPNPAAMGYFYSQQTPSMHQQQVQQQQQQQQQQTQPPPPHYNQRMSPYITGAPPGPPQTTNPQQSWSPVVGGSVSAALLRQQSLHAPSLQQQHQRVPPLPPYAGHPYNDNVLRLPRGPCPNGTVGFQMRR</sequence>
<dbReference type="STRING" id="7222.B4JQ38"/>
<dbReference type="InParanoid" id="B4JQ38"/>
<accession>B4JQ38</accession>
<dbReference type="AlphaFoldDB" id="B4JQ38"/>
<feature type="region of interest" description="Disordered" evidence="1">
    <location>
        <begin position="357"/>
        <end position="376"/>
    </location>
</feature>
<reference evidence="3 4" key="1">
    <citation type="journal article" date="2007" name="Nature">
        <title>Evolution of genes and genomes on the Drosophila phylogeny.</title>
        <authorList>
            <consortium name="Drosophila 12 Genomes Consortium"/>
            <person name="Clark A.G."/>
            <person name="Eisen M.B."/>
            <person name="Smith D.R."/>
            <person name="Bergman C.M."/>
            <person name="Oliver B."/>
            <person name="Markow T.A."/>
            <person name="Kaufman T.C."/>
            <person name="Kellis M."/>
            <person name="Gelbart W."/>
            <person name="Iyer V.N."/>
            <person name="Pollard D.A."/>
            <person name="Sackton T.B."/>
            <person name="Larracuente A.M."/>
            <person name="Singh N.D."/>
            <person name="Abad J.P."/>
            <person name="Abt D.N."/>
            <person name="Adryan B."/>
            <person name="Aguade M."/>
            <person name="Akashi H."/>
            <person name="Anderson W.W."/>
            <person name="Aquadro C.F."/>
            <person name="Ardell D.H."/>
            <person name="Arguello R."/>
            <person name="Artieri C.G."/>
            <person name="Barbash D.A."/>
            <person name="Barker D."/>
            <person name="Barsanti P."/>
            <person name="Batterham P."/>
            <person name="Batzoglou S."/>
            <person name="Begun D."/>
            <person name="Bhutkar A."/>
            <person name="Blanco E."/>
            <person name="Bosak S.A."/>
            <person name="Bradley R.K."/>
            <person name="Brand A.D."/>
            <person name="Brent M.R."/>
            <person name="Brooks A.N."/>
            <person name="Brown R.H."/>
            <person name="Butlin R.K."/>
            <person name="Caggese C."/>
            <person name="Calvi B.R."/>
            <person name="Bernardo de Carvalho A."/>
            <person name="Caspi A."/>
            <person name="Castrezana S."/>
            <person name="Celniker S.E."/>
            <person name="Chang J.L."/>
            <person name="Chapple C."/>
            <person name="Chatterji S."/>
            <person name="Chinwalla A."/>
            <person name="Civetta A."/>
            <person name="Clifton S.W."/>
            <person name="Comeron J.M."/>
            <person name="Costello J.C."/>
            <person name="Coyne J.A."/>
            <person name="Daub J."/>
            <person name="David R.G."/>
            <person name="Delcher A.L."/>
            <person name="Delehaunty K."/>
            <person name="Do C.B."/>
            <person name="Ebling H."/>
            <person name="Edwards K."/>
            <person name="Eickbush T."/>
            <person name="Evans J.D."/>
            <person name="Filipski A."/>
            <person name="Findeiss S."/>
            <person name="Freyhult E."/>
            <person name="Fulton L."/>
            <person name="Fulton R."/>
            <person name="Garcia A.C."/>
            <person name="Gardiner A."/>
            <person name="Garfield D.A."/>
            <person name="Garvin B.E."/>
            <person name="Gibson G."/>
            <person name="Gilbert D."/>
            <person name="Gnerre S."/>
            <person name="Godfrey J."/>
            <person name="Good R."/>
            <person name="Gotea V."/>
            <person name="Gravely B."/>
            <person name="Greenberg A.J."/>
            <person name="Griffiths-Jones S."/>
            <person name="Gross S."/>
            <person name="Guigo R."/>
            <person name="Gustafson E.A."/>
            <person name="Haerty W."/>
            <person name="Hahn M.W."/>
            <person name="Halligan D.L."/>
            <person name="Halpern A.L."/>
            <person name="Halter G.M."/>
            <person name="Han M.V."/>
            <person name="Heger A."/>
            <person name="Hillier L."/>
            <person name="Hinrichs A.S."/>
            <person name="Holmes I."/>
            <person name="Hoskins R.A."/>
            <person name="Hubisz M.J."/>
            <person name="Hultmark D."/>
            <person name="Huntley M.A."/>
            <person name="Jaffe D.B."/>
            <person name="Jagadeeshan S."/>
            <person name="Jeck W.R."/>
            <person name="Johnson J."/>
            <person name="Jones C.D."/>
            <person name="Jordan W.C."/>
            <person name="Karpen G.H."/>
            <person name="Kataoka E."/>
            <person name="Keightley P.D."/>
            <person name="Kheradpour P."/>
            <person name="Kirkness E.F."/>
            <person name="Koerich L.B."/>
            <person name="Kristiansen K."/>
            <person name="Kudrna D."/>
            <person name="Kulathinal R.J."/>
            <person name="Kumar S."/>
            <person name="Kwok R."/>
            <person name="Lander E."/>
            <person name="Langley C.H."/>
            <person name="Lapoint R."/>
            <person name="Lazzaro B.P."/>
            <person name="Lee S.J."/>
            <person name="Levesque L."/>
            <person name="Li R."/>
            <person name="Lin C.F."/>
            <person name="Lin M.F."/>
            <person name="Lindblad-Toh K."/>
            <person name="Llopart A."/>
            <person name="Long M."/>
            <person name="Low L."/>
            <person name="Lozovsky E."/>
            <person name="Lu J."/>
            <person name="Luo M."/>
            <person name="Machado C.A."/>
            <person name="Makalowski W."/>
            <person name="Marzo M."/>
            <person name="Matsuda M."/>
            <person name="Matzkin L."/>
            <person name="McAllister B."/>
            <person name="McBride C.S."/>
            <person name="McKernan B."/>
            <person name="McKernan K."/>
            <person name="Mendez-Lago M."/>
            <person name="Minx P."/>
            <person name="Mollenhauer M.U."/>
            <person name="Montooth K."/>
            <person name="Mount S.M."/>
            <person name="Mu X."/>
            <person name="Myers E."/>
            <person name="Negre B."/>
            <person name="Newfeld S."/>
            <person name="Nielsen R."/>
            <person name="Noor M.A."/>
            <person name="O'Grady P."/>
            <person name="Pachter L."/>
            <person name="Papaceit M."/>
            <person name="Parisi M.J."/>
            <person name="Parisi M."/>
            <person name="Parts L."/>
            <person name="Pedersen J.S."/>
            <person name="Pesole G."/>
            <person name="Phillippy A.M."/>
            <person name="Ponting C.P."/>
            <person name="Pop M."/>
            <person name="Porcelli D."/>
            <person name="Powell J.R."/>
            <person name="Prohaska S."/>
            <person name="Pruitt K."/>
            <person name="Puig M."/>
            <person name="Quesneville H."/>
            <person name="Ram K.R."/>
            <person name="Rand D."/>
            <person name="Rasmussen M.D."/>
            <person name="Reed L.K."/>
            <person name="Reenan R."/>
            <person name="Reily A."/>
            <person name="Remington K.A."/>
            <person name="Rieger T.T."/>
            <person name="Ritchie M.G."/>
            <person name="Robin C."/>
            <person name="Rogers Y.H."/>
            <person name="Rohde C."/>
            <person name="Rozas J."/>
            <person name="Rubenfield M.J."/>
            <person name="Ruiz A."/>
            <person name="Russo S."/>
            <person name="Salzberg S.L."/>
            <person name="Sanchez-Gracia A."/>
            <person name="Saranga D.J."/>
            <person name="Sato H."/>
            <person name="Schaeffer S.W."/>
            <person name="Schatz M.C."/>
            <person name="Schlenke T."/>
            <person name="Schwartz R."/>
            <person name="Segarra C."/>
            <person name="Singh R.S."/>
            <person name="Sirot L."/>
            <person name="Sirota M."/>
            <person name="Sisneros N.B."/>
            <person name="Smith C.D."/>
            <person name="Smith T.F."/>
            <person name="Spieth J."/>
            <person name="Stage D.E."/>
            <person name="Stark A."/>
            <person name="Stephan W."/>
            <person name="Strausberg R.L."/>
            <person name="Strempel S."/>
            <person name="Sturgill D."/>
            <person name="Sutton G."/>
            <person name="Sutton G.G."/>
            <person name="Tao W."/>
            <person name="Teichmann S."/>
            <person name="Tobari Y.N."/>
            <person name="Tomimura Y."/>
            <person name="Tsolas J.M."/>
            <person name="Valente V.L."/>
            <person name="Venter E."/>
            <person name="Venter J.C."/>
            <person name="Vicario S."/>
            <person name="Vieira F.G."/>
            <person name="Vilella A.J."/>
            <person name="Villasante A."/>
            <person name="Walenz B."/>
            <person name="Wang J."/>
            <person name="Wasserman M."/>
            <person name="Watts T."/>
            <person name="Wilson D."/>
            <person name="Wilson R.K."/>
            <person name="Wing R.A."/>
            <person name="Wolfner M.F."/>
            <person name="Wong A."/>
            <person name="Wong G.K."/>
            <person name="Wu C.I."/>
            <person name="Wu G."/>
            <person name="Yamamoto D."/>
            <person name="Yang H.P."/>
            <person name="Yang S.P."/>
            <person name="Yorke J.A."/>
            <person name="Yoshida K."/>
            <person name="Zdobnov E."/>
            <person name="Zhang P."/>
            <person name="Zhang Y."/>
            <person name="Zimin A.V."/>
            <person name="Baldwin J."/>
            <person name="Abdouelleil A."/>
            <person name="Abdulkadir J."/>
            <person name="Abebe A."/>
            <person name="Abera B."/>
            <person name="Abreu J."/>
            <person name="Acer S.C."/>
            <person name="Aftuck L."/>
            <person name="Alexander A."/>
            <person name="An P."/>
            <person name="Anderson E."/>
            <person name="Anderson S."/>
            <person name="Arachi H."/>
            <person name="Azer M."/>
            <person name="Bachantsang P."/>
            <person name="Barry A."/>
            <person name="Bayul T."/>
            <person name="Berlin A."/>
            <person name="Bessette D."/>
            <person name="Bloom T."/>
            <person name="Blye J."/>
            <person name="Boguslavskiy L."/>
            <person name="Bonnet C."/>
            <person name="Boukhgalter B."/>
            <person name="Bourzgui I."/>
            <person name="Brown A."/>
            <person name="Cahill P."/>
            <person name="Channer S."/>
            <person name="Cheshatsang Y."/>
            <person name="Chuda L."/>
            <person name="Citroen M."/>
            <person name="Collymore A."/>
            <person name="Cooke P."/>
            <person name="Costello M."/>
            <person name="D'Aco K."/>
            <person name="Daza R."/>
            <person name="De Haan G."/>
            <person name="DeGray S."/>
            <person name="DeMaso C."/>
            <person name="Dhargay N."/>
            <person name="Dooley K."/>
            <person name="Dooley E."/>
            <person name="Doricent M."/>
            <person name="Dorje P."/>
            <person name="Dorjee K."/>
            <person name="Dupes A."/>
            <person name="Elong R."/>
            <person name="Falk J."/>
            <person name="Farina A."/>
            <person name="Faro S."/>
            <person name="Ferguson D."/>
            <person name="Fisher S."/>
            <person name="Foley C.D."/>
            <person name="Franke A."/>
            <person name="Friedrich D."/>
            <person name="Gadbois L."/>
            <person name="Gearin G."/>
            <person name="Gearin C.R."/>
            <person name="Giannoukos G."/>
            <person name="Goode T."/>
            <person name="Graham J."/>
            <person name="Grandbois E."/>
            <person name="Grewal S."/>
            <person name="Gyaltsen K."/>
            <person name="Hafez N."/>
            <person name="Hagos B."/>
            <person name="Hall J."/>
            <person name="Henson C."/>
            <person name="Hollinger A."/>
            <person name="Honan T."/>
            <person name="Huard M.D."/>
            <person name="Hughes L."/>
            <person name="Hurhula B."/>
            <person name="Husby M.E."/>
            <person name="Kamat A."/>
            <person name="Kanga B."/>
            <person name="Kashin S."/>
            <person name="Khazanovich D."/>
            <person name="Kisner P."/>
            <person name="Lance K."/>
            <person name="Lara M."/>
            <person name="Lee W."/>
            <person name="Lennon N."/>
            <person name="Letendre F."/>
            <person name="LeVine R."/>
            <person name="Lipovsky A."/>
            <person name="Liu X."/>
            <person name="Liu J."/>
            <person name="Liu S."/>
            <person name="Lokyitsang T."/>
            <person name="Lokyitsang Y."/>
            <person name="Lubonja R."/>
            <person name="Lui A."/>
            <person name="MacDonald P."/>
            <person name="Magnisalis V."/>
            <person name="Maru K."/>
            <person name="Matthews C."/>
            <person name="McCusker W."/>
            <person name="McDonough S."/>
            <person name="Mehta T."/>
            <person name="Meldrim J."/>
            <person name="Meneus L."/>
            <person name="Mihai O."/>
            <person name="Mihalev A."/>
            <person name="Mihova T."/>
            <person name="Mittelman R."/>
            <person name="Mlenga V."/>
            <person name="Montmayeur A."/>
            <person name="Mulrain L."/>
            <person name="Navidi A."/>
            <person name="Naylor J."/>
            <person name="Negash T."/>
            <person name="Nguyen T."/>
            <person name="Nguyen N."/>
            <person name="Nicol R."/>
            <person name="Norbu C."/>
            <person name="Norbu N."/>
            <person name="Novod N."/>
            <person name="O'Neill B."/>
            <person name="Osman S."/>
            <person name="Markiewicz E."/>
            <person name="Oyono O.L."/>
            <person name="Patti C."/>
            <person name="Phunkhang P."/>
            <person name="Pierre F."/>
            <person name="Priest M."/>
            <person name="Raghuraman S."/>
            <person name="Rege F."/>
            <person name="Reyes R."/>
            <person name="Rise C."/>
            <person name="Rogov P."/>
            <person name="Ross K."/>
            <person name="Ryan E."/>
            <person name="Settipalli S."/>
            <person name="Shea T."/>
            <person name="Sherpa N."/>
            <person name="Shi L."/>
            <person name="Shih D."/>
            <person name="Sparrow T."/>
            <person name="Spaulding J."/>
            <person name="Stalker J."/>
            <person name="Stange-Thomann N."/>
            <person name="Stavropoulos S."/>
            <person name="Stone C."/>
            <person name="Strader C."/>
            <person name="Tesfaye S."/>
            <person name="Thomson T."/>
            <person name="Thoulutsang Y."/>
            <person name="Thoulutsang D."/>
            <person name="Topham K."/>
            <person name="Topping I."/>
            <person name="Tsamla T."/>
            <person name="Vassiliev H."/>
            <person name="Vo A."/>
            <person name="Wangchuk T."/>
            <person name="Wangdi T."/>
            <person name="Weiand M."/>
            <person name="Wilkinson J."/>
            <person name="Wilson A."/>
            <person name="Yadav S."/>
            <person name="Young G."/>
            <person name="Yu Q."/>
            <person name="Zembek L."/>
            <person name="Zhong D."/>
            <person name="Zimmer A."/>
            <person name="Zwirko Z."/>
            <person name="Jaffe D.B."/>
            <person name="Alvarez P."/>
            <person name="Brockman W."/>
            <person name="Butler J."/>
            <person name="Chin C."/>
            <person name="Gnerre S."/>
            <person name="Grabherr M."/>
            <person name="Kleber M."/>
            <person name="Mauceli E."/>
            <person name="MacCallum I."/>
        </authorList>
    </citation>
    <scope>NUCLEOTIDE SEQUENCE [LARGE SCALE GENOMIC DNA]</scope>
    <source>
        <strain evidence="4">Tucson 15287-2541.00</strain>
    </source>
</reference>
<feature type="compositionally biased region" description="Low complexity" evidence="1">
    <location>
        <begin position="288"/>
        <end position="306"/>
    </location>
</feature>
<organism evidence="4">
    <name type="scientific">Drosophila grimshawi</name>
    <name type="common">Hawaiian fruit fly</name>
    <name type="synonym">Idiomyia grimshawi</name>
    <dbReference type="NCBI Taxonomy" id="7222"/>
    <lineage>
        <taxon>Eukaryota</taxon>
        <taxon>Metazoa</taxon>
        <taxon>Ecdysozoa</taxon>
        <taxon>Arthropoda</taxon>
        <taxon>Hexapoda</taxon>
        <taxon>Insecta</taxon>
        <taxon>Pterygota</taxon>
        <taxon>Neoptera</taxon>
        <taxon>Endopterygota</taxon>
        <taxon>Diptera</taxon>
        <taxon>Brachycera</taxon>
        <taxon>Muscomorpha</taxon>
        <taxon>Ephydroidea</taxon>
        <taxon>Drosophilidae</taxon>
        <taxon>Drosophila</taxon>
        <taxon>Hawaiian Drosophila</taxon>
    </lineage>
</organism>
<feature type="region of interest" description="Disordered" evidence="1">
    <location>
        <begin position="381"/>
        <end position="402"/>
    </location>
</feature>
<keyword evidence="4" id="KW-1185">Reference proteome</keyword>
<protein>
    <submittedName>
        <fullName evidence="3">GH13635</fullName>
    </submittedName>
</protein>
<feature type="compositionally biased region" description="Polar residues" evidence="1">
    <location>
        <begin position="357"/>
        <end position="366"/>
    </location>
</feature>
<feature type="region of interest" description="Disordered" evidence="1">
    <location>
        <begin position="288"/>
        <end position="341"/>
    </location>
</feature>
<dbReference type="eggNOG" id="ENOG502RZH5">
    <property type="taxonomic scope" value="Eukaryota"/>
</dbReference>
<dbReference type="HOGENOM" id="CLU_772275_0_0_1"/>
<dbReference type="PhylomeDB" id="B4JQ38"/>
<proteinExistence type="predicted"/>
<dbReference type="OrthoDB" id="5373615at2759"/>
<dbReference type="OMA" id="NSYFQGP"/>
<dbReference type="Pfam" id="PF12901">
    <property type="entry name" value="SUZ-C"/>
    <property type="match status" value="1"/>
</dbReference>
<dbReference type="InterPro" id="IPR024642">
    <property type="entry name" value="SUZ-C"/>
</dbReference>
<dbReference type="FunCoup" id="B4JQ38">
    <property type="interactions" value="17"/>
</dbReference>
<feature type="region of interest" description="Disordered" evidence="1">
    <location>
        <begin position="133"/>
        <end position="162"/>
    </location>
</feature>
<evidence type="ECO:0000259" key="2">
    <source>
        <dbReference type="Pfam" id="PF12901"/>
    </source>
</evidence>